<dbReference type="AlphaFoldDB" id="A0A3L8AB99"/>
<comment type="caution">
    <text evidence="1">The sequence shown here is derived from an EMBL/GenBank/DDBJ whole genome shotgun (WGS) entry which is preliminary data.</text>
</comment>
<dbReference type="EMBL" id="RAZM01000005">
    <property type="protein sequence ID" value="RLT81435.1"/>
    <property type="molecule type" value="Genomic_DNA"/>
</dbReference>
<gene>
    <name evidence="1" type="ORF">D7Y07_03150</name>
</gene>
<dbReference type="RefSeq" id="WP_100263338.1">
    <property type="nucleotide sequence ID" value="NZ_RAZM01000005.1"/>
</dbReference>
<protein>
    <submittedName>
        <fullName evidence="1">Uncharacterized protein</fullName>
    </submittedName>
</protein>
<evidence type="ECO:0000313" key="1">
    <source>
        <dbReference type="EMBL" id="RLT81435.1"/>
    </source>
</evidence>
<proteinExistence type="predicted"/>
<accession>A0A3L8AB99</accession>
<dbReference type="GeneID" id="82153806"/>
<reference evidence="1 2" key="1">
    <citation type="submission" date="2018-09" db="EMBL/GenBank/DDBJ databases">
        <title>Murine metabolic-syndrome-specific gut microbial biobank.</title>
        <authorList>
            <person name="Liu C."/>
        </authorList>
    </citation>
    <scope>NUCLEOTIDE SEQUENCE [LARGE SCALE GENOMIC DNA]</scope>
    <source>
        <strain evidence="1 2">0.1X-D8-26</strain>
    </source>
</reference>
<evidence type="ECO:0000313" key="2">
    <source>
        <dbReference type="Proteomes" id="UP000267159"/>
    </source>
</evidence>
<organism evidence="1 2">
    <name type="scientific">Bacteroides acidifaciens</name>
    <dbReference type="NCBI Taxonomy" id="85831"/>
    <lineage>
        <taxon>Bacteria</taxon>
        <taxon>Pseudomonadati</taxon>
        <taxon>Bacteroidota</taxon>
        <taxon>Bacteroidia</taxon>
        <taxon>Bacteroidales</taxon>
        <taxon>Bacteroidaceae</taxon>
        <taxon>Bacteroides</taxon>
    </lineage>
</organism>
<name>A0A3L8AB99_9BACE</name>
<sequence length="82" mass="9614">MDRIKLVVYNEYALGYIMPERPNTVYTLADSVLRGAPFRVMLEPYYISSHDTVRLAGRQDFETFKVVFDGYDNTDVYEFDTN</sequence>
<dbReference type="Proteomes" id="UP000267159">
    <property type="component" value="Unassembled WGS sequence"/>
</dbReference>